<dbReference type="GO" id="GO:0016887">
    <property type="term" value="F:ATP hydrolysis activity"/>
    <property type="evidence" value="ECO:0007669"/>
    <property type="project" value="InterPro"/>
</dbReference>
<comment type="caution">
    <text evidence="4">The sequence shown here is derived from an EMBL/GenBank/DDBJ whole genome shotgun (WGS) entry which is preliminary data.</text>
</comment>
<name>W7CQN8_9LIST</name>
<keyword evidence="2" id="KW-0813">Transport</keyword>
<dbReference type="PANTHER" id="PTHR43335:SF4">
    <property type="entry name" value="ABC TRANSPORTER, ATP-BINDING PROTEIN"/>
    <property type="match status" value="1"/>
</dbReference>
<dbReference type="AlphaFoldDB" id="W7CQN8"/>
<dbReference type="GO" id="GO:0005524">
    <property type="term" value="F:ATP binding"/>
    <property type="evidence" value="ECO:0007669"/>
    <property type="project" value="InterPro"/>
</dbReference>
<dbReference type="PANTHER" id="PTHR43335">
    <property type="entry name" value="ABC TRANSPORTER, ATP-BINDING PROTEIN"/>
    <property type="match status" value="1"/>
</dbReference>
<evidence type="ECO:0000313" key="4">
    <source>
        <dbReference type="EMBL" id="EUJ38036.1"/>
    </source>
</evidence>
<dbReference type="SUPFAM" id="SSF52540">
    <property type="entry name" value="P-loop containing nucleoside triphosphate hydrolases"/>
    <property type="match status" value="1"/>
</dbReference>
<accession>W7CQN8</accession>
<dbReference type="InterPro" id="IPR027417">
    <property type="entry name" value="P-loop_NTPase"/>
</dbReference>
<evidence type="ECO:0000259" key="3">
    <source>
        <dbReference type="Pfam" id="PF00005"/>
    </source>
</evidence>
<keyword evidence="5" id="KW-1185">Reference proteome</keyword>
<dbReference type="InterPro" id="IPR003439">
    <property type="entry name" value="ABC_transporter-like_ATP-bd"/>
</dbReference>
<evidence type="ECO:0000313" key="5">
    <source>
        <dbReference type="Proteomes" id="UP000019243"/>
    </source>
</evidence>
<comment type="similarity">
    <text evidence="1">Belongs to the ABC transporter superfamily.</text>
</comment>
<evidence type="ECO:0000256" key="1">
    <source>
        <dbReference type="ARBA" id="ARBA00005417"/>
    </source>
</evidence>
<gene>
    <name evidence="4" type="ORF">BCAMP_09265</name>
</gene>
<dbReference type="EMBL" id="AODH01000038">
    <property type="protein sequence ID" value="EUJ38036.1"/>
    <property type="molecule type" value="Genomic_DNA"/>
</dbReference>
<sequence length="147" mass="16232">MTTYLSVNHVSKKINGYTVLDDITFSLDAGKIYGFNGINGSGKTMLLRAILALIKTTGSITLKQQPVTLNQPFPVKVGALLEHPSVISEFSAVKNLQLIAHLQTNTTQKDIEDALLLVGLDPSDRRKVKKILARNETKTRTRPSLFR</sequence>
<evidence type="ECO:0000256" key="2">
    <source>
        <dbReference type="ARBA" id="ARBA00022448"/>
    </source>
</evidence>
<reference evidence="4 5" key="1">
    <citation type="submission" date="2012-12" db="EMBL/GenBank/DDBJ databases">
        <title>Novel taxa of Listeriaceae from agricultural environments in the United States.</title>
        <authorList>
            <person name="den Bakker H.C."/>
            <person name="Allred A."/>
            <person name="Warchocki S."/>
            <person name="Wright E.M."/>
            <person name="Burrell A."/>
            <person name="Nightingale K.K."/>
            <person name="Kephart D."/>
            <person name="Wiedmann M."/>
        </authorList>
    </citation>
    <scope>NUCLEOTIDE SEQUENCE [LARGE SCALE GENOMIC DNA]</scope>
    <source>
        <strain evidence="4 5">FSL F6-1037</strain>
    </source>
</reference>
<dbReference type="Proteomes" id="UP000019243">
    <property type="component" value="Unassembled WGS sequence"/>
</dbReference>
<dbReference type="OrthoDB" id="9804819at2"/>
<dbReference type="STRING" id="1265861.BCAMP_09265"/>
<organism evidence="4 5">
    <name type="scientific">Brochothrix campestris FSL F6-1037</name>
    <dbReference type="NCBI Taxonomy" id="1265861"/>
    <lineage>
        <taxon>Bacteria</taxon>
        <taxon>Bacillati</taxon>
        <taxon>Bacillota</taxon>
        <taxon>Bacilli</taxon>
        <taxon>Bacillales</taxon>
        <taxon>Listeriaceae</taxon>
        <taxon>Brochothrix</taxon>
    </lineage>
</organism>
<dbReference type="Pfam" id="PF00005">
    <property type="entry name" value="ABC_tran"/>
    <property type="match status" value="1"/>
</dbReference>
<protein>
    <submittedName>
        <fullName evidence="4">ABC transporter</fullName>
    </submittedName>
</protein>
<feature type="domain" description="ABC transporter" evidence="3">
    <location>
        <begin position="20"/>
        <end position="129"/>
    </location>
</feature>
<proteinExistence type="inferred from homology"/>
<dbReference type="Gene3D" id="3.40.50.300">
    <property type="entry name" value="P-loop containing nucleotide triphosphate hydrolases"/>
    <property type="match status" value="1"/>
</dbReference>